<dbReference type="InterPro" id="IPR039538">
    <property type="entry name" value="BetI_C"/>
</dbReference>
<name>A0A7H9BKM4_9NEIS</name>
<evidence type="ECO:0000313" key="7">
    <source>
        <dbReference type="EMBL" id="QLG88034.1"/>
    </source>
</evidence>
<feature type="domain" description="HTH tetR-type" evidence="6">
    <location>
        <begin position="20"/>
        <end position="80"/>
    </location>
</feature>
<accession>A0A7H9BKM4</accession>
<dbReference type="EMBL" id="CP058627">
    <property type="protein sequence ID" value="QLG88034.1"/>
    <property type="molecule type" value="Genomic_DNA"/>
</dbReference>
<evidence type="ECO:0000256" key="4">
    <source>
        <dbReference type="ARBA" id="ARBA00023163"/>
    </source>
</evidence>
<dbReference type="InterPro" id="IPR050109">
    <property type="entry name" value="HTH-type_TetR-like_transc_reg"/>
</dbReference>
<dbReference type="InterPro" id="IPR009057">
    <property type="entry name" value="Homeodomain-like_sf"/>
</dbReference>
<reference evidence="7 8" key="1">
    <citation type="submission" date="2020-07" db="EMBL/GenBank/DDBJ databases">
        <title>Complete genome sequence of Chitinibacter sp. 2T18.</title>
        <authorList>
            <person name="Bae J.-W."/>
            <person name="Choi J.-W."/>
        </authorList>
    </citation>
    <scope>NUCLEOTIDE SEQUENCE [LARGE SCALE GENOMIC DNA]</scope>
    <source>
        <strain evidence="7 8">2T18</strain>
    </source>
</reference>
<dbReference type="KEGG" id="chiz:HQ393_07035"/>
<dbReference type="Pfam" id="PF00440">
    <property type="entry name" value="TetR_N"/>
    <property type="match status" value="1"/>
</dbReference>
<keyword evidence="3 5" id="KW-0238">DNA-binding</keyword>
<dbReference type="Pfam" id="PF13977">
    <property type="entry name" value="TetR_C_6"/>
    <property type="match status" value="1"/>
</dbReference>
<protein>
    <submittedName>
        <fullName evidence="7">TetR/AcrR family transcriptional regulator</fullName>
    </submittedName>
</protein>
<evidence type="ECO:0000259" key="6">
    <source>
        <dbReference type="PROSITE" id="PS50977"/>
    </source>
</evidence>
<keyword evidence="8" id="KW-1185">Reference proteome</keyword>
<dbReference type="PROSITE" id="PS50977">
    <property type="entry name" value="HTH_TETR_2"/>
    <property type="match status" value="1"/>
</dbReference>
<dbReference type="GO" id="GO:0000976">
    <property type="term" value="F:transcription cis-regulatory region binding"/>
    <property type="evidence" value="ECO:0007669"/>
    <property type="project" value="TreeGrafter"/>
</dbReference>
<proteinExistence type="predicted"/>
<sequence length="208" mass="23144">MAIASKQTDPLTRSKSITSLNTISNILDSARKVLIEHGHTGFTTRKVSQLAGISPGNLSYHFPNKNQLLQALITRMLDEYLCNFEVALNIGSDQDNIGLEALIDWLMKDAVSTATVRTFRELWAMALHDEAISRMVDRFYDETIERTTALIANAYPNLAITKISDVVNLIAMVTEGAIVLYGTQEARQIGYDKVRQYVVTICAKEMAS</sequence>
<dbReference type="SUPFAM" id="SSF46689">
    <property type="entry name" value="Homeodomain-like"/>
    <property type="match status" value="1"/>
</dbReference>
<evidence type="ECO:0000256" key="2">
    <source>
        <dbReference type="ARBA" id="ARBA00023015"/>
    </source>
</evidence>
<feature type="DNA-binding region" description="H-T-H motif" evidence="5">
    <location>
        <begin position="43"/>
        <end position="62"/>
    </location>
</feature>
<keyword evidence="2" id="KW-0805">Transcription regulation</keyword>
<evidence type="ECO:0000256" key="3">
    <source>
        <dbReference type="ARBA" id="ARBA00023125"/>
    </source>
</evidence>
<dbReference type="GO" id="GO:0003700">
    <property type="term" value="F:DNA-binding transcription factor activity"/>
    <property type="evidence" value="ECO:0007669"/>
    <property type="project" value="TreeGrafter"/>
</dbReference>
<organism evidence="7 8">
    <name type="scientific">Chitinibacter bivalviorum</name>
    <dbReference type="NCBI Taxonomy" id="2739434"/>
    <lineage>
        <taxon>Bacteria</taxon>
        <taxon>Pseudomonadati</taxon>
        <taxon>Pseudomonadota</taxon>
        <taxon>Betaproteobacteria</taxon>
        <taxon>Neisseriales</taxon>
        <taxon>Chitinibacteraceae</taxon>
        <taxon>Chitinibacter</taxon>
    </lineage>
</organism>
<dbReference type="PRINTS" id="PR00455">
    <property type="entry name" value="HTHTETR"/>
</dbReference>
<dbReference type="Gene3D" id="1.10.357.10">
    <property type="entry name" value="Tetracycline Repressor, domain 2"/>
    <property type="match status" value="1"/>
</dbReference>
<dbReference type="PANTHER" id="PTHR30055:SF234">
    <property type="entry name" value="HTH-TYPE TRANSCRIPTIONAL REGULATOR BETI"/>
    <property type="match status" value="1"/>
</dbReference>
<dbReference type="RefSeq" id="WP_179358113.1">
    <property type="nucleotide sequence ID" value="NZ_CP058627.1"/>
</dbReference>
<keyword evidence="1" id="KW-0678">Repressor</keyword>
<dbReference type="InterPro" id="IPR001647">
    <property type="entry name" value="HTH_TetR"/>
</dbReference>
<gene>
    <name evidence="7" type="ORF">HQ393_07035</name>
</gene>
<dbReference type="Proteomes" id="UP000509597">
    <property type="component" value="Chromosome"/>
</dbReference>
<dbReference type="AlphaFoldDB" id="A0A7H9BKM4"/>
<evidence type="ECO:0000313" key="8">
    <source>
        <dbReference type="Proteomes" id="UP000509597"/>
    </source>
</evidence>
<keyword evidence="4" id="KW-0804">Transcription</keyword>
<dbReference type="PANTHER" id="PTHR30055">
    <property type="entry name" value="HTH-TYPE TRANSCRIPTIONAL REGULATOR RUTR"/>
    <property type="match status" value="1"/>
</dbReference>
<evidence type="ECO:0000256" key="1">
    <source>
        <dbReference type="ARBA" id="ARBA00022491"/>
    </source>
</evidence>
<evidence type="ECO:0000256" key="5">
    <source>
        <dbReference type="PROSITE-ProRule" id="PRU00335"/>
    </source>
</evidence>